<comment type="caution">
    <text evidence="2">The sequence shown here is derived from an EMBL/GenBank/DDBJ whole genome shotgun (WGS) entry which is preliminary data.</text>
</comment>
<keyword evidence="3" id="KW-1185">Reference proteome</keyword>
<dbReference type="EMBL" id="MU006093">
    <property type="protein sequence ID" value="KAF2840354.1"/>
    <property type="molecule type" value="Genomic_DNA"/>
</dbReference>
<evidence type="ECO:0000313" key="3">
    <source>
        <dbReference type="Proteomes" id="UP000799429"/>
    </source>
</evidence>
<feature type="compositionally biased region" description="Polar residues" evidence="1">
    <location>
        <begin position="38"/>
        <end position="48"/>
    </location>
</feature>
<gene>
    <name evidence="2" type="ORF">M501DRAFT_1015410</name>
</gene>
<evidence type="ECO:0000313" key="2">
    <source>
        <dbReference type="EMBL" id="KAF2840354.1"/>
    </source>
</evidence>
<feature type="region of interest" description="Disordered" evidence="1">
    <location>
        <begin position="1"/>
        <end position="56"/>
    </location>
</feature>
<reference evidence="2" key="1">
    <citation type="journal article" date="2020" name="Stud. Mycol.">
        <title>101 Dothideomycetes genomes: a test case for predicting lifestyles and emergence of pathogens.</title>
        <authorList>
            <person name="Haridas S."/>
            <person name="Albert R."/>
            <person name="Binder M."/>
            <person name="Bloem J."/>
            <person name="Labutti K."/>
            <person name="Salamov A."/>
            <person name="Andreopoulos B."/>
            <person name="Baker S."/>
            <person name="Barry K."/>
            <person name="Bills G."/>
            <person name="Bluhm B."/>
            <person name="Cannon C."/>
            <person name="Castanera R."/>
            <person name="Culley D."/>
            <person name="Daum C."/>
            <person name="Ezra D."/>
            <person name="Gonzalez J."/>
            <person name="Henrissat B."/>
            <person name="Kuo A."/>
            <person name="Liang C."/>
            <person name="Lipzen A."/>
            <person name="Lutzoni F."/>
            <person name="Magnuson J."/>
            <person name="Mondo S."/>
            <person name="Nolan M."/>
            <person name="Ohm R."/>
            <person name="Pangilinan J."/>
            <person name="Park H.-J."/>
            <person name="Ramirez L."/>
            <person name="Alfaro M."/>
            <person name="Sun H."/>
            <person name="Tritt A."/>
            <person name="Yoshinaga Y."/>
            <person name="Zwiers L.-H."/>
            <person name="Turgeon B."/>
            <person name="Goodwin S."/>
            <person name="Spatafora J."/>
            <person name="Crous P."/>
            <person name="Grigoriev I."/>
        </authorList>
    </citation>
    <scope>NUCLEOTIDE SEQUENCE</scope>
    <source>
        <strain evidence="2">CBS 101060</strain>
    </source>
</reference>
<evidence type="ECO:0000256" key="1">
    <source>
        <dbReference type="SAM" id="MobiDB-lite"/>
    </source>
</evidence>
<dbReference type="AlphaFoldDB" id="A0A9P4SDA7"/>
<name>A0A9P4SDA7_9PEZI</name>
<sequence>MPRLPPNTPNKTTSRPPLGRSFTPTELTRAFSIGEGQHPSSEQYQNEPQRADVDAMGTSKSDYCSNLKDLKSLVDKMPHKYADSFKKHGSTHLETIAAGRYLHVYSVGPGLDESLVLQVLLELNNAQKKWRRDGGAGKYEDMSIIFIADGQGAYERVLSGVQTFHKRNSKVVTKTSGNSNSMTTWEGNGGTCAVLRGTTSLSSSRGTDSGIKKYELSVRNCVKDLNTLLHTLTDAKTGIVYHGNNCLLSLLAAMEHCSFFVRNLKAAHLTCALRITDKAIQPTGAFSFSTTALLFLDIAKKAKVPVLVADETTLGVNLRDPVALPSCKRFWSVLLATDITKPVIGDAMDYVVKSIVQLLAAIRGAKSPKECLNIAKALLKNVGTTVWAKGVKDPLSYSAKTCSLAYAKSHLKALSALLECPLRFQTTTAAFAHLASAFGSHNLESLRAVPVEMRFISGHIEARIAAESSLNVLLPAKFDPEGESKIREELLRVWDLYAIDPANGWLKNEATRRGLEQNMCQAMVMGTRGYGAGIENPVARTWVQVSNAIADEVKRLFANQGLKGWTGGEIKALDDVGRSAYKGEMTTICKATLAAGL</sequence>
<organism evidence="2 3">
    <name type="scientific">Patellaria atrata CBS 101060</name>
    <dbReference type="NCBI Taxonomy" id="1346257"/>
    <lineage>
        <taxon>Eukaryota</taxon>
        <taxon>Fungi</taxon>
        <taxon>Dikarya</taxon>
        <taxon>Ascomycota</taxon>
        <taxon>Pezizomycotina</taxon>
        <taxon>Dothideomycetes</taxon>
        <taxon>Dothideomycetes incertae sedis</taxon>
        <taxon>Patellariales</taxon>
        <taxon>Patellariaceae</taxon>
        <taxon>Patellaria</taxon>
    </lineage>
</organism>
<proteinExistence type="predicted"/>
<protein>
    <submittedName>
        <fullName evidence="2">Uncharacterized protein</fullName>
    </submittedName>
</protein>
<dbReference type="Proteomes" id="UP000799429">
    <property type="component" value="Unassembled WGS sequence"/>
</dbReference>
<accession>A0A9P4SDA7</accession>